<evidence type="ECO:0000313" key="1">
    <source>
        <dbReference type="EMBL" id="CEK95829.1"/>
    </source>
</evidence>
<dbReference type="EMBL" id="HACG01048964">
    <property type="protein sequence ID" value="CEK95829.1"/>
    <property type="molecule type" value="Transcribed_RNA"/>
</dbReference>
<gene>
    <name evidence="1" type="primary">ORF208887</name>
</gene>
<proteinExistence type="predicted"/>
<feature type="non-terminal residue" evidence="1">
    <location>
        <position position="71"/>
    </location>
</feature>
<dbReference type="AlphaFoldDB" id="A0A0B7BRD7"/>
<feature type="non-terminal residue" evidence="1">
    <location>
        <position position="1"/>
    </location>
</feature>
<reference evidence="1" key="1">
    <citation type="submission" date="2014-12" db="EMBL/GenBank/DDBJ databases">
        <title>Insight into the proteome of Arion vulgaris.</title>
        <authorList>
            <person name="Aradska J."/>
            <person name="Bulat T."/>
            <person name="Smidak R."/>
            <person name="Sarate P."/>
            <person name="Gangsoo J."/>
            <person name="Sialana F."/>
            <person name="Bilban M."/>
            <person name="Lubec G."/>
        </authorList>
    </citation>
    <scope>NUCLEOTIDE SEQUENCE</scope>
    <source>
        <tissue evidence="1">Skin</tissue>
    </source>
</reference>
<protein>
    <submittedName>
        <fullName evidence="1">Uncharacterized protein</fullName>
    </submittedName>
</protein>
<sequence>THQSTMMKFVNYSRKYSHSCEPVQQVLLECPRLHKDRQELLPSHPSIHNILYASLPQLQNTCRFYNLALAA</sequence>
<accession>A0A0B7BRD7</accession>
<organism evidence="1">
    <name type="scientific">Arion vulgaris</name>
    <dbReference type="NCBI Taxonomy" id="1028688"/>
    <lineage>
        <taxon>Eukaryota</taxon>
        <taxon>Metazoa</taxon>
        <taxon>Spiralia</taxon>
        <taxon>Lophotrochozoa</taxon>
        <taxon>Mollusca</taxon>
        <taxon>Gastropoda</taxon>
        <taxon>Heterobranchia</taxon>
        <taxon>Euthyneura</taxon>
        <taxon>Panpulmonata</taxon>
        <taxon>Eupulmonata</taxon>
        <taxon>Stylommatophora</taxon>
        <taxon>Helicina</taxon>
        <taxon>Arionoidea</taxon>
        <taxon>Arionidae</taxon>
        <taxon>Arion</taxon>
    </lineage>
</organism>
<name>A0A0B7BRD7_9EUPU</name>